<organism evidence="1 2">
    <name type="scientific">Pyrobaculum oguniense (strain DSM 13380 / JCM 10595 / TE7)</name>
    <dbReference type="NCBI Taxonomy" id="698757"/>
    <lineage>
        <taxon>Archaea</taxon>
        <taxon>Thermoproteota</taxon>
        <taxon>Thermoprotei</taxon>
        <taxon>Thermoproteales</taxon>
        <taxon>Thermoproteaceae</taxon>
        <taxon>Pyrobaculum</taxon>
    </lineage>
</organism>
<name>H6QAR6_PYROT</name>
<accession>H6QAR6</accession>
<evidence type="ECO:0000313" key="2">
    <source>
        <dbReference type="Proteomes" id="UP000009062"/>
    </source>
</evidence>
<dbReference type="eggNOG" id="arCOG07834">
    <property type="taxonomic scope" value="Archaea"/>
</dbReference>
<dbReference type="KEGG" id="pog:Pogu_1665"/>
<sequence length="195" mass="22629">MGRYAFRDLEAIPYLPRDDFPGSGKLTGEEFRIVEPDADYLRLVGRGGDEHLAWDFVLGTLDTGECVLFAEDGLYLARRAGDRVVVERPYHGSIFDVRGPPYAPFYPVVPVKWVRERLEWALGLARREVVHVSGEPYFYLPPLDPAYLLKWLLVLFKWEYRIVSRFAPFGAEVLLYECEEVCQRVDPRPEWCRQA</sequence>
<keyword evidence="2" id="KW-1185">Reference proteome</keyword>
<dbReference type="AlphaFoldDB" id="H6QAR6"/>
<dbReference type="HOGENOM" id="CLU_1393632_0_0_2"/>
<dbReference type="Proteomes" id="UP000009062">
    <property type="component" value="Chromosome"/>
</dbReference>
<reference evidence="1 2" key="1">
    <citation type="journal article" date="2012" name="Stand. Genomic Sci.">
        <title>Complete genome sequence of Pyrobaculum oguniense.</title>
        <authorList>
            <person name="Bernick D.L."/>
            <person name="Karplus K."/>
            <person name="Lui L.M."/>
            <person name="Coker J.K."/>
            <person name="Murphy J.N."/>
            <person name="Chan P.P."/>
            <person name="Cozen A.E."/>
            <person name="Lowe T.M."/>
        </authorList>
    </citation>
    <scope>NUCLEOTIDE SEQUENCE [LARGE SCALE GENOMIC DNA]</scope>
    <source>
        <strain evidence="1 2">TE7</strain>
    </source>
</reference>
<dbReference type="EMBL" id="CP003316">
    <property type="protein sequence ID" value="AFA39692.1"/>
    <property type="molecule type" value="Genomic_DNA"/>
</dbReference>
<gene>
    <name evidence="1" type="ordered locus">Pogu_1665</name>
</gene>
<protein>
    <submittedName>
        <fullName evidence="1">Uncharacterized protein</fullName>
    </submittedName>
</protein>
<evidence type="ECO:0000313" key="1">
    <source>
        <dbReference type="EMBL" id="AFA39692.1"/>
    </source>
</evidence>
<proteinExistence type="predicted"/>